<evidence type="ECO:0000313" key="1">
    <source>
        <dbReference type="EMBL" id="CAH1781464.1"/>
    </source>
</evidence>
<dbReference type="Proteomes" id="UP000749559">
    <property type="component" value="Unassembled WGS sequence"/>
</dbReference>
<dbReference type="EMBL" id="CAIIXF020000004">
    <property type="protein sequence ID" value="CAH1781464.1"/>
    <property type="molecule type" value="Genomic_DNA"/>
</dbReference>
<accession>A0A8J1UGG7</accession>
<dbReference type="AlphaFoldDB" id="A0A8J1UGG7"/>
<comment type="caution">
    <text evidence="1">The sequence shown here is derived from an EMBL/GenBank/DDBJ whole genome shotgun (WGS) entry which is preliminary data.</text>
</comment>
<protein>
    <submittedName>
        <fullName evidence="1">Uncharacterized protein</fullName>
    </submittedName>
</protein>
<name>A0A8J1UGG7_OWEFU</name>
<keyword evidence="2" id="KW-1185">Reference proteome</keyword>
<organism evidence="1 2">
    <name type="scientific">Owenia fusiformis</name>
    <name type="common">Polychaete worm</name>
    <dbReference type="NCBI Taxonomy" id="6347"/>
    <lineage>
        <taxon>Eukaryota</taxon>
        <taxon>Metazoa</taxon>
        <taxon>Spiralia</taxon>
        <taxon>Lophotrochozoa</taxon>
        <taxon>Annelida</taxon>
        <taxon>Polychaeta</taxon>
        <taxon>Sedentaria</taxon>
        <taxon>Canalipalpata</taxon>
        <taxon>Sabellida</taxon>
        <taxon>Oweniida</taxon>
        <taxon>Oweniidae</taxon>
        <taxon>Owenia</taxon>
    </lineage>
</organism>
<proteinExistence type="predicted"/>
<gene>
    <name evidence="1" type="ORF">OFUS_LOCUS8039</name>
</gene>
<sequence>MIGITVFNHLAFIVILMSHFPHAFECGKAKKGSSCETTRDDTITNTSEEGLVTFSLMAESNKHPLIVSPKRGLTKIWNSINPDVKTDADVIKKGRKFLAYAKQRYNVDMTSVSDTQLQMGSTITSANLTFMGYTDASNLRVVTETTPAHRTTYYRNTLYKCVGYALVATGDTFVDGGEWTGMMKKNSVIYEENCVIDSKECESDDGPHIMTVRTLGVHPPKFYKGEFTEVRTLEAEIESSKYGRGICYGQDIHPVFIFTSICVF</sequence>
<reference evidence="1" key="1">
    <citation type="submission" date="2022-03" db="EMBL/GenBank/DDBJ databases">
        <authorList>
            <person name="Martin C."/>
        </authorList>
    </citation>
    <scope>NUCLEOTIDE SEQUENCE</scope>
</reference>
<evidence type="ECO:0000313" key="2">
    <source>
        <dbReference type="Proteomes" id="UP000749559"/>
    </source>
</evidence>